<dbReference type="Gene3D" id="3.40.50.720">
    <property type="entry name" value="NAD(P)-binding Rossmann-like Domain"/>
    <property type="match status" value="1"/>
</dbReference>
<dbReference type="EMBL" id="QNTQ01000019">
    <property type="protein sequence ID" value="RBI83289.1"/>
    <property type="molecule type" value="Genomic_DNA"/>
</dbReference>
<evidence type="ECO:0000313" key="1">
    <source>
        <dbReference type="EMBL" id="RBI83289.1"/>
    </source>
</evidence>
<dbReference type="Proteomes" id="UP000253370">
    <property type="component" value="Unassembled WGS sequence"/>
</dbReference>
<gene>
    <name evidence="1" type="ORF">DRV85_16410</name>
</gene>
<dbReference type="SUPFAM" id="SSF51735">
    <property type="entry name" value="NAD(P)-binding Rossmann-fold domains"/>
    <property type="match status" value="1"/>
</dbReference>
<proteinExistence type="predicted"/>
<dbReference type="InterPro" id="IPR036291">
    <property type="entry name" value="NAD(P)-bd_dom_sf"/>
</dbReference>
<dbReference type="AlphaFoldDB" id="A0A365U4U4"/>
<comment type="caution">
    <text evidence="1">The sequence shown here is derived from an EMBL/GenBank/DDBJ whole genome shotgun (WGS) entry which is preliminary data.</text>
</comment>
<sequence>YGVTKGMAEDLAHLYARREGLPVVVLRAARFFPEADDDPERRAAYSDDNLKANEFTYRRLDIEDCAEAHLLTVGRAPGLGFARLILSAPTPFLPGDAAALGTDAEAALFARVPEARAIYARLGWRMLPRLDRVY</sequence>
<feature type="non-terminal residue" evidence="1">
    <location>
        <position position="1"/>
    </location>
</feature>
<organism evidence="1 2">
    <name type="scientific">Rhodosalinus halophilus</name>
    <dbReference type="NCBI Taxonomy" id="2259333"/>
    <lineage>
        <taxon>Bacteria</taxon>
        <taxon>Pseudomonadati</taxon>
        <taxon>Pseudomonadota</taxon>
        <taxon>Alphaproteobacteria</taxon>
        <taxon>Rhodobacterales</taxon>
        <taxon>Paracoccaceae</taxon>
        <taxon>Rhodosalinus</taxon>
    </lineage>
</organism>
<protein>
    <submittedName>
        <fullName evidence="1">NAD(P)-dependent oxidoreductase</fullName>
    </submittedName>
</protein>
<keyword evidence="2" id="KW-1185">Reference proteome</keyword>
<name>A0A365U4U4_9RHOB</name>
<reference evidence="1 2" key="1">
    <citation type="submission" date="2018-07" db="EMBL/GenBank/DDBJ databases">
        <title>Rhodosalinus sp. strain E84T genomic sequence and assembly.</title>
        <authorList>
            <person name="Liu Z.-W."/>
            <person name="Lu D.-C."/>
        </authorList>
    </citation>
    <scope>NUCLEOTIDE SEQUENCE [LARGE SCALE GENOMIC DNA]</scope>
    <source>
        <strain evidence="1 2">E84</strain>
    </source>
</reference>
<accession>A0A365U4U4</accession>
<feature type="non-terminal residue" evidence="1">
    <location>
        <position position="134"/>
    </location>
</feature>
<evidence type="ECO:0000313" key="2">
    <source>
        <dbReference type="Proteomes" id="UP000253370"/>
    </source>
</evidence>